<evidence type="ECO:0000313" key="3">
    <source>
        <dbReference type="EMBL" id="KAG6526406.1"/>
    </source>
</evidence>
<dbReference type="Proteomes" id="UP000734854">
    <property type="component" value="Unassembled WGS sequence"/>
</dbReference>
<accession>A0A8J5HJV9</accession>
<dbReference type="InterPro" id="IPR018392">
    <property type="entry name" value="LysM"/>
</dbReference>
<feature type="region of interest" description="Disordered" evidence="1">
    <location>
        <begin position="717"/>
        <end position="754"/>
    </location>
</feature>
<feature type="region of interest" description="Disordered" evidence="1">
    <location>
        <begin position="155"/>
        <end position="212"/>
    </location>
</feature>
<feature type="region of interest" description="Disordered" evidence="1">
    <location>
        <begin position="628"/>
        <end position="647"/>
    </location>
</feature>
<evidence type="ECO:0000256" key="1">
    <source>
        <dbReference type="SAM" id="MobiDB-lite"/>
    </source>
</evidence>
<feature type="region of interest" description="Disordered" evidence="1">
    <location>
        <begin position="655"/>
        <end position="689"/>
    </location>
</feature>
<dbReference type="CDD" id="cd00118">
    <property type="entry name" value="LysM"/>
    <property type="match status" value="1"/>
</dbReference>
<comment type="caution">
    <text evidence="3">The sequence shown here is derived from an EMBL/GenBank/DDBJ whole genome shotgun (WGS) entry which is preliminary data.</text>
</comment>
<dbReference type="PANTHER" id="PTHR20932">
    <property type="entry name" value="LYSM AND PUTATIVE PEPTIDOGLYCAN-BINDING DOMAIN-CONTAINING PROTEIN"/>
    <property type="match status" value="1"/>
</dbReference>
<protein>
    <recommendedName>
        <fullName evidence="2">LysM domain-containing protein</fullName>
    </recommendedName>
</protein>
<feature type="region of interest" description="Disordered" evidence="1">
    <location>
        <begin position="28"/>
        <end position="63"/>
    </location>
</feature>
<sequence>MGERSRPDSNCCRLPIILVEPKQLTAPLRAPATRPGRRPSTHRRQPPVAWTHPHYRPEGEPIGDSVRNPAAIALDWVPPLSSISAAIQRYRGRVGQATVFRRHRGRNLDTIAPESKRDRAAGIQTRSRQNSAAIASGFWRDCVWIPTARSCLDSGHLPPATIGGSGQRSGDGQASAQQRRGALDSSRNPALSRPCWAGDRIPAPSRSESKCDRARIQTRWRGLNPNAIASEFRRHRVRILARLRLDSGRAIVSGFRPPASGHDRRQWSAERRRTGECPAATRRGDRIPAPSRPESKCDRARFQTRSLDQFGLRAVIQRDGQDGTGIGGRPRDRIWIPATCLQPRSEAVVSGDGQASGQRRRGATEAFLETHPESAACHPTPLAALEPLPLLKHLPFHKRGSFSFNPPLPSIEIGEPLSAICWAIPRDLGLQLEIYPSVRVRIRIPYLPIPSSPSRRLQSKRPIAMASLSQERKNDAFALPASAICSASPSSSCSSASGSKYIEHNVSKLDTLAGVAIKYGVEVADIKRINGLSTDLQMFAHKSLLIPLRGRHPPPSPIQSKALVDRDVLDSFQSAKLKSDGSFITSSAMSTLQRYYGLTQHKNISTPEGTEMMTVYRACSSPNLENESLLKSAPASTTQLRSHRSDNDLEQALLLDKSGDASDGEKLTMDKSVRRRQKTDNDPLITPEAAIEDDDKGLVTRIRRGLAPRSLLASLIDPEPVKQNTTPTEETSLTNSLLTVRKSSSNSSLQDSENDNSIWTYSKWTLKPDSVTRPIFSALPKQISVWRSKAALD</sequence>
<dbReference type="EMBL" id="JACMSC010000004">
    <property type="protein sequence ID" value="KAG6526406.1"/>
    <property type="molecule type" value="Genomic_DNA"/>
</dbReference>
<dbReference type="PANTHER" id="PTHR20932:SF36">
    <property type="entry name" value="OS03G0110600 PROTEIN"/>
    <property type="match status" value="1"/>
</dbReference>
<evidence type="ECO:0000259" key="2">
    <source>
        <dbReference type="PROSITE" id="PS51782"/>
    </source>
</evidence>
<dbReference type="InterPro" id="IPR036779">
    <property type="entry name" value="LysM_dom_sf"/>
</dbReference>
<evidence type="ECO:0000313" key="4">
    <source>
        <dbReference type="Proteomes" id="UP000734854"/>
    </source>
</evidence>
<gene>
    <name evidence="3" type="ORF">ZIOFF_016390</name>
</gene>
<name>A0A8J5HJV9_ZINOF</name>
<feature type="compositionally biased region" description="Basic residues" evidence="1">
    <location>
        <begin position="35"/>
        <end position="45"/>
    </location>
</feature>
<dbReference type="Gene3D" id="3.10.350.10">
    <property type="entry name" value="LysM domain"/>
    <property type="match status" value="1"/>
</dbReference>
<dbReference type="InterPro" id="IPR045030">
    <property type="entry name" value="LYSM1-4"/>
</dbReference>
<organism evidence="3 4">
    <name type="scientific">Zingiber officinale</name>
    <name type="common">Ginger</name>
    <name type="synonym">Amomum zingiber</name>
    <dbReference type="NCBI Taxonomy" id="94328"/>
    <lineage>
        <taxon>Eukaryota</taxon>
        <taxon>Viridiplantae</taxon>
        <taxon>Streptophyta</taxon>
        <taxon>Embryophyta</taxon>
        <taxon>Tracheophyta</taxon>
        <taxon>Spermatophyta</taxon>
        <taxon>Magnoliopsida</taxon>
        <taxon>Liliopsida</taxon>
        <taxon>Zingiberales</taxon>
        <taxon>Zingiberaceae</taxon>
        <taxon>Zingiber</taxon>
    </lineage>
</organism>
<dbReference type="PROSITE" id="PS51782">
    <property type="entry name" value="LYSM"/>
    <property type="match status" value="1"/>
</dbReference>
<dbReference type="AlphaFoldDB" id="A0A8J5HJV9"/>
<feature type="compositionally biased region" description="Basic and acidic residues" evidence="1">
    <location>
        <begin position="657"/>
        <end position="672"/>
    </location>
</feature>
<feature type="domain" description="LysM" evidence="2">
    <location>
        <begin position="502"/>
        <end position="546"/>
    </location>
</feature>
<feature type="compositionally biased region" description="Basic and acidic residues" evidence="1">
    <location>
        <begin position="261"/>
        <end position="275"/>
    </location>
</feature>
<keyword evidence="4" id="KW-1185">Reference proteome</keyword>
<feature type="compositionally biased region" description="Low complexity" evidence="1">
    <location>
        <begin position="724"/>
        <end position="754"/>
    </location>
</feature>
<feature type="region of interest" description="Disordered" evidence="1">
    <location>
        <begin position="256"/>
        <end position="297"/>
    </location>
</feature>
<dbReference type="Pfam" id="PF01476">
    <property type="entry name" value="LysM"/>
    <property type="match status" value="1"/>
</dbReference>
<reference evidence="3 4" key="1">
    <citation type="submission" date="2020-08" db="EMBL/GenBank/DDBJ databases">
        <title>Plant Genome Project.</title>
        <authorList>
            <person name="Zhang R.-G."/>
        </authorList>
    </citation>
    <scope>NUCLEOTIDE SEQUENCE [LARGE SCALE GENOMIC DNA]</scope>
    <source>
        <tissue evidence="3">Rhizome</tissue>
    </source>
</reference>
<proteinExistence type="predicted"/>